<reference evidence="2 3" key="1">
    <citation type="submission" date="2024-04" db="EMBL/GenBank/DDBJ databases">
        <authorList>
            <person name="Fracassetti M."/>
        </authorList>
    </citation>
    <scope>NUCLEOTIDE SEQUENCE [LARGE SCALE GENOMIC DNA]</scope>
</reference>
<dbReference type="Proteomes" id="UP001497516">
    <property type="component" value="Chromosome 6"/>
</dbReference>
<dbReference type="EMBL" id="OZ034819">
    <property type="protein sequence ID" value="CAL1396292.1"/>
    <property type="molecule type" value="Genomic_DNA"/>
</dbReference>
<name>A0AAV2FDZ6_9ROSI</name>
<feature type="region of interest" description="Disordered" evidence="1">
    <location>
        <begin position="50"/>
        <end position="96"/>
    </location>
</feature>
<keyword evidence="3" id="KW-1185">Reference proteome</keyword>
<evidence type="ECO:0000256" key="1">
    <source>
        <dbReference type="SAM" id="MobiDB-lite"/>
    </source>
</evidence>
<proteinExistence type="predicted"/>
<sequence>MTTARNFSALIREKRKLKVARRLDTLLPNASNDPPLPLFPVQLSFFSELLRSPSGDRPGGEKEAAESGEFGGGERASDLPRNAEFTETLNSEDSDK</sequence>
<evidence type="ECO:0000313" key="2">
    <source>
        <dbReference type="EMBL" id="CAL1396292.1"/>
    </source>
</evidence>
<protein>
    <submittedName>
        <fullName evidence="2">Uncharacterized protein</fullName>
    </submittedName>
</protein>
<organism evidence="2 3">
    <name type="scientific">Linum trigynum</name>
    <dbReference type="NCBI Taxonomy" id="586398"/>
    <lineage>
        <taxon>Eukaryota</taxon>
        <taxon>Viridiplantae</taxon>
        <taxon>Streptophyta</taxon>
        <taxon>Embryophyta</taxon>
        <taxon>Tracheophyta</taxon>
        <taxon>Spermatophyta</taxon>
        <taxon>Magnoliopsida</taxon>
        <taxon>eudicotyledons</taxon>
        <taxon>Gunneridae</taxon>
        <taxon>Pentapetalae</taxon>
        <taxon>rosids</taxon>
        <taxon>fabids</taxon>
        <taxon>Malpighiales</taxon>
        <taxon>Linaceae</taxon>
        <taxon>Linum</taxon>
    </lineage>
</organism>
<accession>A0AAV2FDZ6</accession>
<dbReference type="AlphaFoldDB" id="A0AAV2FDZ6"/>
<evidence type="ECO:0000313" key="3">
    <source>
        <dbReference type="Proteomes" id="UP001497516"/>
    </source>
</evidence>
<gene>
    <name evidence="2" type="ORF">LTRI10_LOCUS36670</name>
</gene>